<protein>
    <submittedName>
        <fullName evidence="6">Abc transporter b family member 15</fullName>
    </submittedName>
</protein>
<reference evidence="6 7" key="1">
    <citation type="journal article" date="2018" name="Sci. Data">
        <title>The draft genome sequence of cork oak.</title>
        <authorList>
            <person name="Ramos A.M."/>
            <person name="Usie A."/>
            <person name="Barbosa P."/>
            <person name="Barros P.M."/>
            <person name="Capote T."/>
            <person name="Chaves I."/>
            <person name="Simoes F."/>
            <person name="Abreu I."/>
            <person name="Carrasquinho I."/>
            <person name="Faro C."/>
            <person name="Guimaraes J.B."/>
            <person name="Mendonca D."/>
            <person name="Nobrega F."/>
            <person name="Rodrigues L."/>
            <person name="Saibo N.J.M."/>
            <person name="Varela M.C."/>
            <person name="Egas C."/>
            <person name="Matos J."/>
            <person name="Miguel C.M."/>
            <person name="Oliveira M.M."/>
            <person name="Ricardo C.P."/>
            <person name="Goncalves S."/>
        </authorList>
    </citation>
    <scope>NUCLEOTIDE SEQUENCE [LARGE SCALE GENOMIC DNA]</scope>
    <source>
        <strain evidence="7">cv. HL8</strain>
    </source>
</reference>
<feature type="domain" description="ABC transmembrane type-1" evidence="5">
    <location>
        <begin position="1"/>
        <end position="92"/>
    </location>
</feature>
<dbReference type="Gene3D" id="1.20.1560.10">
    <property type="entry name" value="ABC transporter type 1, transmembrane domain"/>
    <property type="match status" value="1"/>
</dbReference>
<keyword evidence="7" id="KW-1185">Reference proteome</keyword>
<keyword evidence="3" id="KW-1133">Transmembrane helix</keyword>
<keyword evidence="2" id="KW-0812">Transmembrane</keyword>
<comment type="caution">
    <text evidence="6">The sequence shown here is derived from an EMBL/GenBank/DDBJ whole genome shotgun (WGS) entry which is preliminary data.</text>
</comment>
<evidence type="ECO:0000256" key="1">
    <source>
        <dbReference type="ARBA" id="ARBA00004141"/>
    </source>
</evidence>
<organism evidence="6 7">
    <name type="scientific">Quercus suber</name>
    <name type="common">Cork oak</name>
    <dbReference type="NCBI Taxonomy" id="58331"/>
    <lineage>
        <taxon>Eukaryota</taxon>
        <taxon>Viridiplantae</taxon>
        <taxon>Streptophyta</taxon>
        <taxon>Embryophyta</taxon>
        <taxon>Tracheophyta</taxon>
        <taxon>Spermatophyta</taxon>
        <taxon>Magnoliopsida</taxon>
        <taxon>eudicotyledons</taxon>
        <taxon>Gunneridae</taxon>
        <taxon>Pentapetalae</taxon>
        <taxon>rosids</taxon>
        <taxon>fabids</taxon>
        <taxon>Fagales</taxon>
        <taxon>Fagaceae</taxon>
        <taxon>Quercus</taxon>
    </lineage>
</organism>
<dbReference type="PANTHER" id="PTHR24222:SF48">
    <property type="entry name" value="ABC TRANSPORTER B FAMILY MEMBER 15"/>
    <property type="match status" value="1"/>
</dbReference>
<dbReference type="PANTHER" id="PTHR24222">
    <property type="entry name" value="ABC TRANSPORTER B FAMILY"/>
    <property type="match status" value="1"/>
</dbReference>
<proteinExistence type="predicted"/>
<dbReference type="Pfam" id="PF00664">
    <property type="entry name" value="ABC_membrane"/>
    <property type="match status" value="1"/>
</dbReference>
<dbReference type="GO" id="GO:0005524">
    <property type="term" value="F:ATP binding"/>
    <property type="evidence" value="ECO:0007669"/>
    <property type="project" value="InterPro"/>
</dbReference>
<dbReference type="EMBL" id="PKMF04000975">
    <property type="protein sequence ID" value="KAK7815873.1"/>
    <property type="molecule type" value="Genomic_DNA"/>
</dbReference>
<evidence type="ECO:0000259" key="5">
    <source>
        <dbReference type="PROSITE" id="PS50929"/>
    </source>
</evidence>
<dbReference type="InterPro" id="IPR011527">
    <property type="entry name" value="ABC1_TM_dom"/>
</dbReference>
<dbReference type="SUPFAM" id="SSF90123">
    <property type="entry name" value="ABC transporter transmembrane region"/>
    <property type="match status" value="1"/>
</dbReference>
<dbReference type="AlphaFoldDB" id="A0AAW0IN58"/>
<dbReference type="GO" id="GO:0005886">
    <property type="term" value="C:plasma membrane"/>
    <property type="evidence" value="ECO:0007669"/>
    <property type="project" value="TreeGrafter"/>
</dbReference>
<evidence type="ECO:0000313" key="7">
    <source>
        <dbReference type="Proteomes" id="UP000237347"/>
    </source>
</evidence>
<evidence type="ECO:0000256" key="2">
    <source>
        <dbReference type="ARBA" id="ARBA00022692"/>
    </source>
</evidence>
<evidence type="ECO:0000313" key="6">
    <source>
        <dbReference type="EMBL" id="KAK7815873.1"/>
    </source>
</evidence>
<name>A0AAW0IN58_QUESU</name>
<dbReference type="GO" id="GO:0140359">
    <property type="term" value="F:ABC-type transporter activity"/>
    <property type="evidence" value="ECO:0007669"/>
    <property type="project" value="InterPro"/>
</dbReference>
<dbReference type="InterPro" id="IPR036640">
    <property type="entry name" value="ABC1_TM_sf"/>
</dbReference>
<dbReference type="InterPro" id="IPR039421">
    <property type="entry name" value="Type_1_exporter"/>
</dbReference>
<accession>A0AAW0IN58</accession>
<dbReference type="Proteomes" id="UP000237347">
    <property type="component" value="Unassembled WGS sequence"/>
</dbReference>
<keyword evidence="4" id="KW-0472">Membrane</keyword>
<gene>
    <name evidence="6" type="primary">ABCB15_1</name>
    <name evidence="6" type="ORF">CFP56_001067</name>
</gene>
<evidence type="ECO:0000256" key="3">
    <source>
        <dbReference type="ARBA" id="ARBA00022989"/>
    </source>
</evidence>
<evidence type="ECO:0000256" key="4">
    <source>
        <dbReference type="ARBA" id="ARBA00023136"/>
    </source>
</evidence>
<comment type="subcellular location">
    <subcellularLocation>
        <location evidence="1">Membrane</location>
        <topology evidence="1">Multi-pass membrane protein</topology>
    </subcellularLocation>
</comment>
<dbReference type="PROSITE" id="PS50929">
    <property type="entry name" value="ABC_TM1F"/>
    <property type="match status" value="1"/>
</dbReference>
<sequence>MLDKNCRETSKLLRVEYLKAVLRQEVGYFDTNAATSTSFKVISTISSDAHIIQVTIADKIPNCLAHLTSFILSLTVAFLPSWRLAVASCFSIDTLFYCSAELDLVRYRRA</sequence>